<keyword evidence="3" id="KW-1185">Reference proteome</keyword>
<dbReference type="EMBL" id="JAFIRN010000019">
    <property type="protein sequence ID" value="KAG5830514.1"/>
    <property type="molecule type" value="Genomic_DNA"/>
</dbReference>
<dbReference type="AlphaFoldDB" id="A0A9D3LJE8"/>
<protein>
    <submittedName>
        <fullName evidence="2">Uncharacterized protein</fullName>
    </submittedName>
</protein>
<sequence length="99" mass="10894">MHRSLLVSPEVTSDPNIRLRPHLHPLCVGHYLWADGISTGNFLPGETSSKRDVHSPEDTVPPADLARDSAGTWGGLRPWRLEKTVLLCFTLAGEEEQGP</sequence>
<evidence type="ECO:0000313" key="3">
    <source>
        <dbReference type="Proteomes" id="UP001044222"/>
    </source>
</evidence>
<feature type="compositionally biased region" description="Basic and acidic residues" evidence="1">
    <location>
        <begin position="48"/>
        <end position="57"/>
    </location>
</feature>
<gene>
    <name evidence="2" type="ORF">ANANG_G00311460</name>
</gene>
<feature type="region of interest" description="Disordered" evidence="1">
    <location>
        <begin position="44"/>
        <end position="67"/>
    </location>
</feature>
<dbReference type="Proteomes" id="UP001044222">
    <property type="component" value="Chromosome 19"/>
</dbReference>
<proteinExistence type="predicted"/>
<organism evidence="2 3">
    <name type="scientific">Anguilla anguilla</name>
    <name type="common">European freshwater eel</name>
    <name type="synonym">Muraena anguilla</name>
    <dbReference type="NCBI Taxonomy" id="7936"/>
    <lineage>
        <taxon>Eukaryota</taxon>
        <taxon>Metazoa</taxon>
        <taxon>Chordata</taxon>
        <taxon>Craniata</taxon>
        <taxon>Vertebrata</taxon>
        <taxon>Euteleostomi</taxon>
        <taxon>Actinopterygii</taxon>
        <taxon>Neopterygii</taxon>
        <taxon>Teleostei</taxon>
        <taxon>Anguilliformes</taxon>
        <taxon>Anguillidae</taxon>
        <taxon>Anguilla</taxon>
    </lineage>
</organism>
<evidence type="ECO:0000256" key="1">
    <source>
        <dbReference type="SAM" id="MobiDB-lite"/>
    </source>
</evidence>
<comment type="caution">
    <text evidence="2">The sequence shown here is derived from an EMBL/GenBank/DDBJ whole genome shotgun (WGS) entry which is preliminary data.</text>
</comment>
<reference evidence="2" key="1">
    <citation type="submission" date="2021-01" db="EMBL/GenBank/DDBJ databases">
        <title>A chromosome-scale assembly of European eel, Anguilla anguilla.</title>
        <authorList>
            <person name="Henkel C."/>
            <person name="Jong-Raadsen S.A."/>
            <person name="Dufour S."/>
            <person name="Weltzien F.-A."/>
            <person name="Palstra A.P."/>
            <person name="Pelster B."/>
            <person name="Spaink H.P."/>
            <person name="Van Den Thillart G.E."/>
            <person name="Jansen H."/>
            <person name="Zahm M."/>
            <person name="Klopp C."/>
            <person name="Cedric C."/>
            <person name="Louis A."/>
            <person name="Berthelot C."/>
            <person name="Parey E."/>
            <person name="Roest Crollius H."/>
            <person name="Montfort J."/>
            <person name="Robinson-Rechavi M."/>
            <person name="Bucao C."/>
            <person name="Bouchez O."/>
            <person name="Gislard M."/>
            <person name="Lluch J."/>
            <person name="Milhes M."/>
            <person name="Lampietro C."/>
            <person name="Lopez Roques C."/>
            <person name="Donnadieu C."/>
            <person name="Braasch I."/>
            <person name="Desvignes T."/>
            <person name="Postlethwait J."/>
            <person name="Bobe J."/>
            <person name="Guiguen Y."/>
            <person name="Dirks R."/>
        </authorList>
    </citation>
    <scope>NUCLEOTIDE SEQUENCE</scope>
    <source>
        <strain evidence="2">Tag_6206</strain>
        <tissue evidence="2">Liver</tissue>
    </source>
</reference>
<name>A0A9D3LJE8_ANGAN</name>
<evidence type="ECO:0000313" key="2">
    <source>
        <dbReference type="EMBL" id="KAG5830514.1"/>
    </source>
</evidence>
<accession>A0A9D3LJE8</accession>